<proteinExistence type="inferred from homology"/>
<dbReference type="InterPro" id="IPR023213">
    <property type="entry name" value="CAT-like_dom_sf"/>
</dbReference>
<dbReference type="SUPFAM" id="SSF51230">
    <property type="entry name" value="Single hybrid motif"/>
    <property type="match status" value="2"/>
</dbReference>
<name>A0A1Q2MIR5_9BACT</name>
<comment type="cofactor">
    <cofactor evidence="1 4">
        <name>(R)-lipoate</name>
        <dbReference type="ChEBI" id="CHEBI:83088"/>
    </cofactor>
</comment>
<dbReference type="Gene3D" id="3.30.559.10">
    <property type="entry name" value="Chloramphenicol acetyltransferase-like domain"/>
    <property type="match status" value="1"/>
</dbReference>
<protein>
    <recommendedName>
        <fullName evidence="4">Dihydrolipoamide acetyltransferase component of pyruvate dehydrogenase complex</fullName>
        <ecNumber evidence="4">2.3.1.-</ecNumber>
    </recommendedName>
</protein>
<dbReference type="Pfam" id="PF00198">
    <property type="entry name" value="2-oxoacid_dh"/>
    <property type="match status" value="1"/>
</dbReference>
<evidence type="ECO:0000256" key="1">
    <source>
        <dbReference type="ARBA" id="ARBA00001938"/>
    </source>
</evidence>
<keyword evidence="4 7" id="KW-0012">Acyltransferase</keyword>
<dbReference type="RefSeq" id="WP_146684758.1">
    <property type="nucleotide sequence ID" value="NZ_CP019646.1"/>
</dbReference>
<keyword evidence="8" id="KW-1185">Reference proteome</keyword>
<dbReference type="Proteomes" id="UP000188181">
    <property type="component" value="Chromosome"/>
</dbReference>
<dbReference type="InterPro" id="IPR036625">
    <property type="entry name" value="E3-bd_dom_sf"/>
</dbReference>
<feature type="compositionally biased region" description="Low complexity" evidence="5">
    <location>
        <begin position="228"/>
        <end position="246"/>
    </location>
</feature>
<comment type="similarity">
    <text evidence="2 4">Belongs to the 2-oxoacid dehydrogenase family.</text>
</comment>
<dbReference type="PROSITE" id="PS00189">
    <property type="entry name" value="LIPOYL"/>
    <property type="match status" value="2"/>
</dbReference>
<feature type="compositionally biased region" description="Basic and acidic residues" evidence="5">
    <location>
        <begin position="216"/>
        <end position="227"/>
    </location>
</feature>
<sequence length="537" mass="56310">MAKTLELPQLGQTMEEGTIVSCLVKVGDKVSKGDVIFEVETDKATLEMEASAEGFVKKILVKTGETIPVGDPVIILGEKDEEIADDAAPAAEKTETEKEEPAAAKADAAAVPAGLKVLELPQLGQTMEEGTIVSCLIAKGDKVSKGDVIFEVETDKATLEMEAAQAGFVKAILVNNGETIPVGDPVIVLSDDKDEVISDEVISSLKSGKPAEAAPEPEKTDEPKAPAKTDQPAPAAKPAAPAAPAAERTFASPRAKLTAQELGIDINRVQPAPGALRITEADVRKAAAAGAGAKPAAAAFTSSLPQMPQPEHQLGESVKMSRMQKVVGDRMLQSKQQIPCFYLNTTADMTDLFEYRRQLNSGGGQKLSFNDFIIKAMAVAVKQFPLMAGQVDGGDIKIAGDVSVGLAISVEDGLVAPMCKAADKKSLAEIAAYNAEMITRAKSGKITPDDLAGGCITLSNLGAFGIEWFIPIVVPGQASILGTGKIKDTLVPFNGGIALRKQMSLTLAVDHKVANGLYAAQFLDYIRALLENPAELA</sequence>
<dbReference type="EC" id="2.3.1.-" evidence="4"/>
<dbReference type="AlphaFoldDB" id="A0A1Q2MIR5"/>
<feature type="domain" description="Lipoyl-binding" evidence="6">
    <location>
        <begin position="2"/>
        <end position="77"/>
    </location>
</feature>
<evidence type="ECO:0000313" key="7">
    <source>
        <dbReference type="EMBL" id="AQQ72581.1"/>
    </source>
</evidence>
<dbReference type="Gene3D" id="2.40.50.100">
    <property type="match status" value="2"/>
</dbReference>
<dbReference type="InterPro" id="IPR003016">
    <property type="entry name" value="2-oxoA_DH_lipoyl-BS"/>
</dbReference>
<reference evidence="8" key="1">
    <citation type="submission" date="2017-02" db="EMBL/GenBank/DDBJ databases">
        <title>Comparative genomics and description of representatives of a novel lineage of planctomycetes thriving in anoxic sediments.</title>
        <authorList>
            <person name="Spring S."/>
            <person name="Bunk B."/>
            <person name="Sproer C."/>
        </authorList>
    </citation>
    <scope>NUCLEOTIDE SEQUENCE [LARGE SCALE GENOMIC DNA]</scope>
    <source>
        <strain evidence="8">SM-Chi-D1</strain>
    </source>
</reference>
<keyword evidence="3 4" id="KW-0450">Lipoyl</keyword>
<dbReference type="OrthoDB" id="9805770at2"/>
<dbReference type="STRING" id="1851148.SMSP2_02971"/>
<dbReference type="EMBL" id="CP019646">
    <property type="protein sequence ID" value="AQQ72581.1"/>
    <property type="molecule type" value="Genomic_DNA"/>
</dbReference>
<evidence type="ECO:0000256" key="2">
    <source>
        <dbReference type="ARBA" id="ARBA00007317"/>
    </source>
</evidence>
<dbReference type="InterPro" id="IPR011053">
    <property type="entry name" value="Single_hybrid_motif"/>
</dbReference>
<dbReference type="GO" id="GO:0006086">
    <property type="term" value="P:pyruvate decarboxylation to acetyl-CoA"/>
    <property type="evidence" value="ECO:0007669"/>
    <property type="project" value="InterPro"/>
</dbReference>
<gene>
    <name evidence="7" type="primary">odhB</name>
    <name evidence="7" type="ORF">SMSP2_02971</name>
</gene>
<dbReference type="PROSITE" id="PS50968">
    <property type="entry name" value="BIOTINYL_LIPOYL"/>
    <property type="match status" value="2"/>
</dbReference>
<evidence type="ECO:0000259" key="6">
    <source>
        <dbReference type="PROSITE" id="PS50968"/>
    </source>
</evidence>
<organism evidence="7 8">
    <name type="scientific">Limihaloglobus sulfuriphilus</name>
    <dbReference type="NCBI Taxonomy" id="1851148"/>
    <lineage>
        <taxon>Bacteria</taxon>
        <taxon>Pseudomonadati</taxon>
        <taxon>Planctomycetota</taxon>
        <taxon>Phycisphaerae</taxon>
        <taxon>Sedimentisphaerales</taxon>
        <taxon>Sedimentisphaeraceae</taxon>
        <taxon>Limihaloglobus</taxon>
    </lineage>
</organism>
<dbReference type="InterPro" id="IPR045257">
    <property type="entry name" value="E2/Pdx1"/>
</dbReference>
<evidence type="ECO:0000256" key="5">
    <source>
        <dbReference type="SAM" id="MobiDB-lite"/>
    </source>
</evidence>
<dbReference type="KEGG" id="pbas:SMSP2_02971"/>
<dbReference type="PANTHER" id="PTHR23151">
    <property type="entry name" value="DIHYDROLIPOAMIDE ACETYL/SUCCINYL-TRANSFERASE-RELATED"/>
    <property type="match status" value="1"/>
</dbReference>
<dbReference type="InterPro" id="IPR000089">
    <property type="entry name" value="Biotin_lipoyl"/>
</dbReference>
<dbReference type="PANTHER" id="PTHR23151:SF90">
    <property type="entry name" value="DIHYDROLIPOYLLYSINE-RESIDUE ACETYLTRANSFERASE COMPONENT OF PYRUVATE DEHYDROGENASE COMPLEX, MITOCHONDRIAL-RELATED"/>
    <property type="match status" value="1"/>
</dbReference>
<feature type="domain" description="Lipoyl-binding" evidence="6">
    <location>
        <begin position="115"/>
        <end position="190"/>
    </location>
</feature>
<dbReference type="SUPFAM" id="SSF52777">
    <property type="entry name" value="CoA-dependent acyltransferases"/>
    <property type="match status" value="1"/>
</dbReference>
<evidence type="ECO:0000313" key="8">
    <source>
        <dbReference type="Proteomes" id="UP000188181"/>
    </source>
</evidence>
<accession>A0A1Q2MIR5</accession>
<dbReference type="GO" id="GO:0016746">
    <property type="term" value="F:acyltransferase activity"/>
    <property type="evidence" value="ECO:0007669"/>
    <property type="project" value="UniProtKB-KW"/>
</dbReference>
<dbReference type="InterPro" id="IPR001078">
    <property type="entry name" value="2-oxoacid_DH_actylTfrase"/>
</dbReference>
<dbReference type="GO" id="GO:0045254">
    <property type="term" value="C:pyruvate dehydrogenase complex"/>
    <property type="evidence" value="ECO:0007669"/>
    <property type="project" value="InterPro"/>
</dbReference>
<keyword evidence="4 7" id="KW-0808">Transferase</keyword>
<dbReference type="Gene3D" id="4.10.320.10">
    <property type="entry name" value="E3-binding domain"/>
    <property type="match status" value="1"/>
</dbReference>
<evidence type="ECO:0000256" key="4">
    <source>
        <dbReference type="RuleBase" id="RU003423"/>
    </source>
</evidence>
<dbReference type="CDD" id="cd06849">
    <property type="entry name" value="lipoyl_domain"/>
    <property type="match status" value="2"/>
</dbReference>
<evidence type="ECO:0000256" key="3">
    <source>
        <dbReference type="ARBA" id="ARBA00022823"/>
    </source>
</evidence>
<dbReference type="Pfam" id="PF00364">
    <property type="entry name" value="Biotin_lipoyl"/>
    <property type="match status" value="2"/>
</dbReference>
<feature type="region of interest" description="Disordered" evidence="5">
    <location>
        <begin position="202"/>
        <end position="248"/>
    </location>
</feature>